<protein>
    <submittedName>
        <fullName evidence="6">ABC transporter related</fullName>
    </submittedName>
</protein>
<dbReference type="eggNOG" id="arCOG00194">
    <property type="taxonomic scope" value="Archaea"/>
</dbReference>
<dbReference type="InterPro" id="IPR003439">
    <property type="entry name" value="ABC_transporter-like_ATP-bd"/>
</dbReference>
<accession>B9LVI2</accession>
<gene>
    <name evidence="6" type="ordered locus">Hlac_3159</name>
</gene>
<proteinExistence type="predicted"/>
<feature type="domain" description="ABC transporter" evidence="5">
    <location>
        <begin position="4"/>
        <end position="233"/>
    </location>
</feature>
<evidence type="ECO:0000256" key="2">
    <source>
        <dbReference type="ARBA" id="ARBA00022741"/>
    </source>
</evidence>
<evidence type="ECO:0000259" key="5">
    <source>
        <dbReference type="PROSITE" id="PS50893"/>
    </source>
</evidence>
<evidence type="ECO:0000313" key="7">
    <source>
        <dbReference type="Proteomes" id="UP000000740"/>
    </source>
</evidence>
<dbReference type="GeneID" id="7399288"/>
<dbReference type="Proteomes" id="UP000000740">
    <property type="component" value="Chromosome 2"/>
</dbReference>
<dbReference type="AlphaFoldDB" id="B9LVI2"/>
<keyword evidence="2" id="KW-0547">Nucleotide-binding</keyword>
<keyword evidence="3" id="KW-0067">ATP-binding</keyword>
<dbReference type="EMBL" id="CP001366">
    <property type="protein sequence ID" value="ACM58695.1"/>
    <property type="molecule type" value="Genomic_DNA"/>
</dbReference>
<keyword evidence="1" id="KW-0813">Transport</keyword>
<dbReference type="GO" id="GO:0016887">
    <property type="term" value="F:ATP hydrolysis activity"/>
    <property type="evidence" value="ECO:0007669"/>
    <property type="project" value="InterPro"/>
</dbReference>
<dbReference type="InterPro" id="IPR051782">
    <property type="entry name" value="ABC_Transporter_VariousFunc"/>
</dbReference>
<dbReference type="CDD" id="cd03230">
    <property type="entry name" value="ABC_DR_subfamily_A"/>
    <property type="match status" value="1"/>
</dbReference>
<dbReference type="KEGG" id="hla:Hlac_3159"/>
<evidence type="ECO:0000256" key="1">
    <source>
        <dbReference type="ARBA" id="ARBA00022448"/>
    </source>
</evidence>
<dbReference type="PANTHER" id="PTHR42939:SF1">
    <property type="entry name" value="ABC TRANSPORTER ATP-BINDING PROTEIN ALBC-RELATED"/>
    <property type="match status" value="1"/>
</dbReference>
<dbReference type="PANTHER" id="PTHR42939">
    <property type="entry name" value="ABC TRANSPORTER ATP-BINDING PROTEIN ALBC-RELATED"/>
    <property type="match status" value="1"/>
</dbReference>
<dbReference type="HOGENOM" id="CLU_000604_1_2_2"/>
<dbReference type="GeneID" id="25143106"/>
<sequence>MVAIETHDLTKQYGTVLAVDDLSLSIPEGVVYGVLGPNGAGKTTMMRMLTTLTKPTSGSARVMGDPITDRLALVEHIGYLPEEPPLFDELSGHEQLDYIRGLRDLPLEPTQERIESLVDALDLEDYIDRRIATYSKGTRQKLAFVQILLHGPDVLFLDEPTEGLDPRAARTLRTMIDDLADEGTTIILSSHILPIVEEHADIVGVISNGQLVAEGAPSELQRRAETGKKRSLEDVFLEVTQELPDATQGPEDESGNHDE</sequence>
<dbReference type="Pfam" id="PF00005">
    <property type="entry name" value="ABC_tran"/>
    <property type="match status" value="1"/>
</dbReference>
<dbReference type="RefSeq" id="WP_009488232.1">
    <property type="nucleotide sequence ID" value="NC_012028.1"/>
</dbReference>
<reference evidence="6 7" key="1">
    <citation type="journal article" date="2016" name="Stand. Genomic Sci.">
        <title>Complete genome sequence of the Antarctic Halorubrum lacusprofundi type strain ACAM 34.</title>
        <authorList>
            <person name="Anderson I.J."/>
            <person name="DasSarma P."/>
            <person name="Lucas S."/>
            <person name="Copeland A."/>
            <person name="Lapidus A."/>
            <person name="Del Rio T.G."/>
            <person name="Tice H."/>
            <person name="Dalin E."/>
            <person name="Bruce D.C."/>
            <person name="Goodwin L."/>
            <person name="Pitluck S."/>
            <person name="Sims D."/>
            <person name="Brettin T.S."/>
            <person name="Detter J.C."/>
            <person name="Han C.S."/>
            <person name="Larimer F."/>
            <person name="Hauser L."/>
            <person name="Land M."/>
            <person name="Ivanova N."/>
            <person name="Richardson P."/>
            <person name="Cavicchioli R."/>
            <person name="DasSarma S."/>
            <person name="Woese C.R."/>
            <person name="Kyrpides N.C."/>
        </authorList>
    </citation>
    <scope>NUCLEOTIDE SEQUENCE [LARGE SCALE GENOMIC DNA]</scope>
    <source>
        <strain evidence="7">ATCC 49239 / DSM 5036 / JCM 8891 / ACAM 34</strain>
    </source>
</reference>
<dbReference type="SMART" id="SM00382">
    <property type="entry name" value="AAA"/>
    <property type="match status" value="1"/>
</dbReference>
<dbReference type="InterPro" id="IPR027417">
    <property type="entry name" value="P-loop_NTPase"/>
</dbReference>
<dbReference type="Gene3D" id="3.40.50.300">
    <property type="entry name" value="P-loop containing nucleotide triphosphate hydrolases"/>
    <property type="match status" value="1"/>
</dbReference>
<organism evidence="6 7">
    <name type="scientific">Halorubrum lacusprofundi (strain ATCC 49239 / DSM 5036 / JCM 8891 / ACAM 34)</name>
    <dbReference type="NCBI Taxonomy" id="416348"/>
    <lineage>
        <taxon>Archaea</taxon>
        <taxon>Methanobacteriati</taxon>
        <taxon>Methanobacteriota</taxon>
        <taxon>Stenosarchaea group</taxon>
        <taxon>Halobacteria</taxon>
        <taxon>Halobacteriales</taxon>
        <taxon>Haloferacaceae</taxon>
        <taxon>Halorubrum</taxon>
    </lineage>
</organism>
<evidence type="ECO:0000313" key="6">
    <source>
        <dbReference type="EMBL" id="ACM58695.1"/>
    </source>
</evidence>
<evidence type="ECO:0000256" key="3">
    <source>
        <dbReference type="ARBA" id="ARBA00022840"/>
    </source>
</evidence>
<name>B9LVI2_HALLT</name>
<dbReference type="SUPFAM" id="SSF52540">
    <property type="entry name" value="P-loop containing nucleoside triphosphate hydrolases"/>
    <property type="match status" value="1"/>
</dbReference>
<dbReference type="PROSITE" id="PS50893">
    <property type="entry name" value="ABC_TRANSPORTER_2"/>
    <property type="match status" value="1"/>
</dbReference>
<dbReference type="GO" id="GO:0005524">
    <property type="term" value="F:ATP binding"/>
    <property type="evidence" value="ECO:0007669"/>
    <property type="project" value="UniProtKB-KW"/>
</dbReference>
<dbReference type="InterPro" id="IPR003593">
    <property type="entry name" value="AAA+_ATPase"/>
</dbReference>
<evidence type="ECO:0000256" key="4">
    <source>
        <dbReference type="SAM" id="MobiDB-lite"/>
    </source>
</evidence>
<keyword evidence="7" id="KW-1185">Reference proteome</keyword>
<feature type="region of interest" description="Disordered" evidence="4">
    <location>
        <begin position="240"/>
        <end position="259"/>
    </location>
</feature>